<dbReference type="EMBL" id="KN825785">
    <property type="protein sequence ID" value="KIK81513.1"/>
    <property type="molecule type" value="Genomic_DNA"/>
</dbReference>
<evidence type="ECO:0000313" key="3">
    <source>
        <dbReference type="Proteomes" id="UP000054538"/>
    </source>
</evidence>
<proteinExistence type="predicted"/>
<evidence type="ECO:0000313" key="2">
    <source>
        <dbReference type="EMBL" id="KIK81513.1"/>
    </source>
</evidence>
<evidence type="ECO:0000256" key="1">
    <source>
        <dbReference type="SAM" id="MobiDB-lite"/>
    </source>
</evidence>
<sequence length="112" mass="12352">MENLDDTTEGQFDSQPRRHIFKRWKSLRESLPFRRPKDSPADSSRQEAPGAPDKVGGVPPHASPMSSDPPADVELTLAHRALEDSQGAGPLDVSSPFHLLSYDCLDMEDSSH</sequence>
<accession>A0A0D0D0K8</accession>
<dbReference type="InParanoid" id="A0A0D0D0K8"/>
<feature type="region of interest" description="Disordered" evidence="1">
    <location>
        <begin position="1"/>
        <end position="93"/>
    </location>
</feature>
<organism evidence="2 3">
    <name type="scientific">Paxillus rubicundulus Ve08.2h10</name>
    <dbReference type="NCBI Taxonomy" id="930991"/>
    <lineage>
        <taxon>Eukaryota</taxon>
        <taxon>Fungi</taxon>
        <taxon>Dikarya</taxon>
        <taxon>Basidiomycota</taxon>
        <taxon>Agaricomycotina</taxon>
        <taxon>Agaricomycetes</taxon>
        <taxon>Agaricomycetidae</taxon>
        <taxon>Boletales</taxon>
        <taxon>Paxilineae</taxon>
        <taxon>Paxillaceae</taxon>
        <taxon>Paxillus</taxon>
    </lineage>
</organism>
<dbReference type="Proteomes" id="UP000054538">
    <property type="component" value="Unassembled WGS sequence"/>
</dbReference>
<gene>
    <name evidence="2" type="ORF">PAXRUDRAFT_832796</name>
</gene>
<protein>
    <submittedName>
        <fullName evidence="2">Uncharacterized protein</fullName>
    </submittedName>
</protein>
<feature type="compositionally biased region" description="Basic and acidic residues" evidence="1">
    <location>
        <begin position="26"/>
        <end position="40"/>
    </location>
</feature>
<dbReference type="HOGENOM" id="CLU_2146699_0_0_1"/>
<keyword evidence="3" id="KW-1185">Reference proteome</keyword>
<reference evidence="3" key="2">
    <citation type="submission" date="2015-01" db="EMBL/GenBank/DDBJ databases">
        <title>Evolutionary Origins and Diversification of the Mycorrhizal Mutualists.</title>
        <authorList>
            <consortium name="DOE Joint Genome Institute"/>
            <consortium name="Mycorrhizal Genomics Consortium"/>
            <person name="Kohler A."/>
            <person name="Kuo A."/>
            <person name="Nagy L.G."/>
            <person name="Floudas D."/>
            <person name="Copeland A."/>
            <person name="Barry K.W."/>
            <person name="Cichocki N."/>
            <person name="Veneault-Fourrey C."/>
            <person name="LaButti K."/>
            <person name="Lindquist E.A."/>
            <person name="Lipzen A."/>
            <person name="Lundell T."/>
            <person name="Morin E."/>
            <person name="Murat C."/>
            <person name="Riley R."/>
            <person name="Ohm R."/>
            <person name="Sun H."/>
            <person name="Tunlid A."/>
            <person name="Henrissat B."/>
            <person name="Grigoriev I.V."/>
            <person name="Hibbett D.S."/>
            <person name="Martin F."/>
        </authorList>
    </citation>
    <scope>NUCLEOTIDE SEQUENCE [LARGE SCALE GENOMIC DNA]</scope>
    <source>
        <strain evidence="3">Ve08.2h10</strain>
    </source>
</reference>
<reference evidence="2 3" key="1">
    <citation type="submission" date="2014-04" db="EMBL/GenBank/DDBJ databases">
        <authorList>
            <consortium name="DOE Joint Genome Institute"/>
            <person name="Kuo A."/>
            <person name="Kohler A."/>
            <person name="Jargeat P."/>
            <person name="Nagy L.G."/>
            <person name="Floudas D."/>
            <person name="Copeland A."/>
            <person name="Barry K.W."/>
            <person name="Cichocki N."/>
            <person name="Veneault-Fourrey C."/>
            <person name="LaButti K."/>
            <person name="Lindquist E.A."/>
            <person name="Lipzen A."/>
            <person name="Lundell T."/>
            <person name="Morin E."/>
            <person name="Murat C."/>
            <person name="Sun H."/>
            <person name="Tunlid A."/>
            <person name="Henrissat B."/>
            <person name="Grigoriev I.V."/>
            <person name="Hibbett D.S."/>
            <person name="Martin F."/>
            <person name="Nordberg H.P."/>
            <person name="Cantor M.N."/>
            <person name="Hua S.X."/>
        </authorList>
    </citation>
    <scope>NUCLEOTIDE SEQUENCE [LARGE SCALE GENOMIC DNA]</scope>
    <source>
        <strain evidence="2 3">Ve08.2h10</strain>
    </source>
</reference>
<dbReference type="AlphaFoldDB" id="A0A0D0D0K8"/>
<name>A0A0D0D0K8_9AGAM</name>